<dbReference type="OrthoDB" id="6435406at2759"/>
<protein>
    <submittedName>
        <fullName evidence="2">Uncharacterized protein</fullName>
    </submittedName>
</protein>
<accession>A0A087T5Z1</accession>
<sequence>MTEQILRILPETSGSPLDRALSFCQLDKNPVTPEDYLDEQLKFLSELSCMLNECDNEDYRVLDVAATPTQRKPRVETDRDGWPTHDAVELCKGYEHRAKYYQKYNNKSDETMRELEADYQGVKIDNLKDDTTDKQMLYRNAAMLPKETASSMEPFLNENTDDSIVHHMRRSQSLPSTLNALTDFRTSHGHYMDMTGILKPDNDFSRLKPHQLFIKENIDDRQPSYTGAEFLSDSLASGIYVSMIFPEENEDEKLECLKTGLSQSQKELLEYLYAFKHGIRTISDVEEQFKSWYERYRSHGEKRESELQAVRMAYEEAQKIAVASSPKWKNFIPRKPKRKESKNHSAERNKE</sequence>
<feature type="non-terminal residue" evidence="2">
    <location>
        <position position="351"/>
    </location>
</feature>
<evidence type="ECO:0000313" key="2">
    <source>
        <dbReference type="EMBL" id="KFM60530.1"/>
    </source>
</evidence>
<dbReference type="EMBL" id="KK113587">
    <property type="protein sequence ID" value="KFM60530.1"/>
    <property type="molecule type" value="Genomic_DNA"/>
</dbReference>
<proteinExistence type="predicted"/>
<organism evidence="2 3">
    <name type="scientific">Stegodyphus mimosarum</name>
    <name type="common">African social velvet spider</name>
    <dbReference type="NCBI Taxonomy" id="407821"/>
    <lineage>
        <taxon>Eukaryota</taxon>
        <taxon>Metazoa</taxon>
        <taxon>Ecdysozoa</taxon>
        <taxon>Arthropoda</taxon>
        <taxon>Chelicerata</taxon>
        <taxon>Arachnida</taxon>
        <taxon>Araneae</taxon>
        <taxon>Araneomorphae</taxon>
        <taxon>Entelegynae</taxon>
        <taxon>Eresoidea</taxon>
        <taxon>Eresidae</taxon>
        <taxon>Stegodyphus</taxon>
    </lineage>
</organism>
<feature type="compositionally biased region" description="Basic and acidic residues" evidence="1">
    <location>
        <begin position="342"/>
        <end position="351"/>
    </location>
</feature>
<reference evidence="2 3" key="1">
    <citation type="submission" date="2013-11" db="EMBL/GenBank/DDBJ databases">
        <title>Genome sequencing of Stegodyphus mimosarum.</title>
        <authorList>
            <person name="Bechsgaard J."/>
        </authorList>
    </citation>
    <scope>NUCLEOTIDE SEQUENCE [LARGE SCALE GENOMIC DNA]</scope>
</reference>
<feature type="region of interest" description="Disordered" evidence="1">
    <location>
        <begin position="327"/>
        <end position="351"/>
    </location>
</feature>
<dbReference type="Proteomes" id="UP000054359">
    <property type="component" value="Unassembled WGS sequence"/>
</dbReference>
<gene>
    <name evidence="2" type="ORF">X975_18375</name>
</gene>
<name>A0A087T5Z1_STEMI</name>
<evidence type="ECO:0000313" key="3">
    <source>
        <dbReference type="Proteomes" id="UP000054359"/>
    </source>
</evidence>
<evidence type="ECO:0000256" key="1">
    <source>
        <dbReference type="SAM" id="MobiDB-lite"/>
    </source>
</evidence>
<keyword evidence="3" id="KW-1185">Reference proteome</keyword>
<dbReference type="AlphaFoldDB" id="A0A087T5Z1"/>
<feature type="compositionally biased region" description="Basic residues" evidence="1">
    <location>
        <begin position="332"/>
        <end position="341"/>
    </location>
</feature>